<dbReference type="AlphaFoldDB" id="A0A845PSN1"/>
<dbReference type="InterPro" id="IPR010732">
    <property type="entry name" value="T6SS_TssG-like"/>
</dbReference>
<comment type="caution">
    <text evidence="1">The sequence shown here is derived from an EMBL/GenBank/DDBJ whole genome shotgun (WGS) entry which is preliminary data.</text>
</comment>
<keyword evidence="2" id="KW-1185">Reference proteome</keyword>
<accession>A0A845PSN1</accession>
<evidence type="ECO:0008006" key="3">
    <source>
        <dbReference type="Google" id="ProtNLM"/>
    </source>
</evidence>
<name>A0A845PSN1_9FLAO</name>
<reference evidence="1 2" key="1">
    <citation type="submission" date="2019-11" db="EMBL/GenBank/DDBJ databases">
        <title>Characterization of Elizabethkingia argenteiflava sp. nov., isolated from inner surface of Soybean Pods.</title>
        <authorList>
            <person name="Mo S."/>
        </authorList>
    </citation>
    <scope>NUCLEOTIDE SEQUENCE [LARGE SCALE GENOMIC DNA]</scope>
    <source>
        <strain evidence="1 2">YB22</strain>
    </source>
</reference>
<dbReference type="EMBL" id="JAAABJ010000142">
    <property type="protein sequence ID" value="NAW50023.1"/>
    <property type="molecule type" value="Genomic_DNA"/>
</dbReference>
<proteinExistence type="predicted"/>
<dbReference type="Pfam" id="PF06996">
    <property type="entry name" value="T6SS_TssG"/>
    <property type="match status" value="1"/>
</dbReference>
<sequence>MNNIYDITDTIKHHNTLYTDYKAEVMALNLMKYYQVDKVYLKRLGSNNRSFNKDVHTISSYVYDLDEMVVHITSFREGIYDYLPEGLFHPPSLGSYKSRIDDMIAQIRRQKKVEASAREFFQPFELELFFLEMNALAKENEFEIIESAELLLTKFQELWPLLNRLDKDTAKIFIYMLPFFHTVRGRKDWLEKCLSAFLQIPVQIRFTPNHVNDIKEASDAISLSNYQLGISMVLSGEHMNGERNWAIHYGTIPYQHIAKYVPNSDLRKLLRILYAHCLPATVEAEEHFVTEKNDRSFVLDEHQDTGRLGYSTFL</sequence>
<evidence type="ECO:0000313" key="1">
    <source>
        <dbReference type="EMBL" id="NAW50023.1"/>
    </source>
</evidence>
<protein>
    <recommendedName>
        <fullName evidence="3">Type VI secretion, VasB, ImpH, VC_A0111</fullName>
    </recommendedName>
</protein>
<evidence type="ECO:0000313" key="2">
    <source>
        <dbReference type="Proteomes" id="UP000553459"/>
    </source>
</evidence>
<dbReference type="Proteomes" id="UP000553459">
    <property type="component" value="Unassembled WGS sequence"/>
</dbReference>
<organism evidence="1 2">
    <name type="scientific">Elizabethkingia argenteiflava</name>
    <dbReference type="NCBI Taxonomy" id="2681556"/>
    <lineage>
        <taxon>Bacteria</taxon>
        <taxon>Pseudomonadati</taxon>
        <taxon>Bacteroidota</taxon>
        <taxon>Flavobacteriia</taxon>
        <taxon>Flavobacteriales</taxon>
        <taxon>Weeksellaceae</taxon>
        <taxon>Elizabethkingia</taxon>
    </lineage>
</organism>
<gene>
    <name evidence="1" type="ORF">GNY06_00980</name>
</gene>
<dbReference type="RefSeq" id="WP_166518405.1">
    <property type="nucleotide sequence ID" value="NZ_JAAABJ010000142.1"/>
</dbReference>